<keyword evidence="2" id="KW-1185">Reference proteome</keyword>
<name>A0A9W6TKD3_9STRA</name>
<dbReference type="EMBL" id="BSXT01000002">
    <property type="protein sequence ID" value="GMF14392.1"/>
    <property type="molecule type" value="Genomic_DNA"/>
</dbReference>
<gene>
    <name evidence="1" type="ORF">Pfra01_000002300</name>
</gene>
<evidence type="ECO:0000313" key="1">
    <source>
        <dbReference type="EMBL" id="GMF14392.1"/>
    </source>
</evidence>
<evidence type="ECO:0000313" key="2">
    <source>
        <dbReference type="Proteomes" id="UP001165121"/>
    </source>
</evidence>
<dbReference type="AlphaFoldDB" id="A0A9W6TKD3"/>
<comment type="caution">
    <text evidence="1">The sequence shown here is derived from an EMBL/GenBank/DDBJ whole genome shotgun (WGS) entry which is preliminary data.</text>
</comment>
<reference evidence="1" key="1">
    <citation type="submission" date="2023-04" db="EMBL/GenBank/DDBJ databases">
        <title>Phytophthora fragariaefolia NBRC 109709.</title>
        <authorList>
            <person name="Ichikawa N."/>
            <person name="Sato H."/>
            <person name="Tonouchi N."/>
        </authorList>
    </citation>
    <scope>NUCLEOTIDE SEQUENCE</scope>
    <source>
        <strain evidence="1">NBRC 109709</strain>
    </source>
</reference>
<sequence length="111" mass="12171">MQELVSQAMHRTRCEVSITDNSIVDMTRPQSVQYTRELTDTIHVEKQVGDDSVLDANTHSASGGWAFHDDSEAVLIRNLRIHWSDITSNRCGLHALIAGVIAGGDQGGQDL</sequence>
<proteinExistence type="predicted"/>
<protein>
    <submittedName>
        <fullName evidence="1">Unnamed protein product</fullName>
    </submittedName>
</protein>
<dbReference type="Proteomes" id="UP001165121">
    <property type="component" value="Unassembled WGS sequence"/>
</dbReference>
<organism evidence="1 2">
    <name type="scientific">Phytophthora fragariaefolia</name>
    <dbReference type="NCBI Taxonomy" id="1490495"/>
    <lineage>
        <taxon>Eukaryota</taxon>
        <taxon>Sar</taxon>
        <taxon>Stramenopiles</taxon>
        <taxon>Oomycota</taxon>
        <taxon>Peronosporomycetes</taxon>
        <taxon>Peronosporales</taxon>
        <taxon>Peronosporaceae</taxon>
        <taxon>Phytophthora</taxon>
    </lineage>
</organism>
<accession>A0A9W6TKD3</accession>